<dbReference type="GO" id="GO:0016811">
    <property type="term" value="F:hydrolase activity, acting on carbon-nitrogen (but not peptide) bonds, in linear amides"/>
    <property type="evidence" value="ECO:0007669"/>
    <property type="project" value="TreeGrafter"/>
</dbReference>
<dbReference type="PANTHER" id="PTHR12993:SF29">
    <property type="entry name" value="BLR3841 PROTEIN"/>
    <property type="match status" value="1"/>
</dbReference>
<gene>
    <name evidence="2" type="ORF">FL583_24965</name>
</gene>
<reference evidence="2 3" key="1">
    <citation type="submission" date="2019-07" db="EMBL/GenBank/DDBJ databases">
        <title>Cryptosporangium phraense sp. nov., isolated from plant litter.</title>
        <authorList>
            <person name="Suriyachadkun C."/>
        </authorList>
    </citation>
    <scope>NUCLEOTIDE SEQUENCE [LARGE SCALE GENOMIC DNA]</scope>
    <source>
        <strain evidence="2 3">A-T 5661</strain>
    </source>
</reference>
<dbReference type="OrthoDB" id="116799at2"/>
<proteinExistence type="predicted"/>
<dbReference type="InterPro" id="IPR003737">
    <property type="entry name" value="GlcNAc_PI_deacetylase-related"/>
</dbReference>
<evidence type="ECO:0000313" key="2">
    <source>
        <dbReference type="EMBL" id="TQS42195.1"/>
    </source>
</evidence>
<keyword evidence="1" id="KW-0862">Zinc</keyword>
<dbReference type="InParanoid" id="A0A545AN74"/>
<comment type="caution">
    <text evidence="2">The sequence shown here is derived from an EMBL/GenBank/DDBJ whole genome shotgun (WGS) entry which is preliminary data.</text>
</comment>
<dbReference type="EMBL" id="VIRS01000019">
    <property type="protein sequence ID" value="TQS42195.1"/>
    <property type="molecule type" value="Genomic_DNA"/>
</dbReference>
<dbReference type="SUPFAM" id="SSF102588">
    <property type="entry name" value="LmbE-like"/>
    <property type="match status" value="1"/>
</dbReference>
<dbReference type="Pfam" id="PF02585">
    <property type="entry name" value="PIG-L"/>
    <property type="match status" value="1"/>
</dbReference>
<sequence>MVTPLIHGTGTAEEHWRAWDTDWPLLDLPDGAPLVVAPHPDDEVLGAGGLLARLPDAEVVAVTDGEASHPHSTVLTRPAMAAVRRTETDEALTRLGHQTPTIHRLAHPDGAIDEIALTTALERLLTPGRWCLASWRGDGHPDHEAVGRAAAAACATTGAILVEYPIWTWHWASPGDPRVPWDRCRRLPLSDAERAAKRHALDAFVSQTRPLGPDPDDAPILPPHVLARFDRPVEVFFA</sequence>
<organism evidence="2 3">
    <name type="scientific">Cryptosporangium phraense</name>
    <dbReference type="NCBI Taxonomy" id="2593070"/>
    <lineage>
        <taxon>Bacteria</taxon>
        <taxon>Bacillati</taxon>
        <taxon>Actinomycetota</taxon>
        <taxon>Actinomycetes</taxon>
        <taxon>Cryptosporangiales</taxon>
        <taxon>Cryptosporangiaceae</taxon>
        <taxon>Cryptosporangium</taxon>
    </lineage>
</organism>
<evidence type="ECO:0000313" key="3">
    <source>
        <dbReference type="Proteomes" id="UP000317982"/>
    </source>
</evidence>
<dbReference type="InterPro" id="IPR024078">
    <property type="entry name" value="LmbE-like_dom_sf"/>
</dbReference>
<name>A0A545AN74_9ACTN</name>
<dbReference type="Proteomes" id="UP000317982">
    <property type="component" value="Unassembled WGS sequence"/>
</dbReference>
<protein>
    <submittedName>
        <fullName evidence="2">PIG-L family deacetylase</fullName>
    </submittedName>
</protein>
<dbReference type="GO" id="GO:0016137">
    <property type="term" value="P:glycoside metabolic process"/>
    <property type="evidence" value="ECO:0007669"/>
    <property type="project" value="UniProtKB-ARBA"/>
</dbReference>
<dbReference type="PANTHER" id="PTHR12993">
    <property type="entry name" value="N-ACETYLGLUCOSAMINYL-PHOSPHATIDYLINOSITOL DE-N-ACETYLASE-RELATED"/>
    <property type="match status" value="1"/>
</dbReference>
<dbReference type="Gene3D" id="3.40.50.10320">
    <property type="entry name" value="LmbE-like"/>
    <property type="match status" value="1"/>
</dbReference>
<accession>A0A545AN74</accession>
<dbReference type="AlphaFoldDB" id="A0A545AN74"/>
<keyword evidence="3" id="KW-1185">Reference proteome</keyword>
<evidence type="ECO:0000256" key="1">
    <source>
        <dbReference type="ARBA" id="ARBA00022833"/>
    </source>
</evidence>